<dbReference type="GO" id="GO:0005886">
    <property type="term" value="C:plasma membrane"/>
    <property type="evidence" value="ECO:0007669"/>
    <property type="project" value="UniProtKB-SubCell"/>
</dbReference>
<proteinExistence type="inferred from homology"/>
<dbReference type="Proteomes" id="UP001161580">
    <property type="component" value="Unassembled WGS sequence"/>
</dbReference>
<evidence type="ECO:0000256" key="17">
    <source>
        <dbReference type="SAM" id="Coils"/>
    </source>
</evidence>
<evidence type="ECO:0000256" key="15">
    <source>
        <dbReference type="HAMAP-Rule" id="MF_01398"/>
    </source>
</evidence>
<dbReference type="AlphaFoldDB" id="A0AAE3U0S9"/>
<dbReference type="Pfam" id="PF00430">
    <property type="entry name" value="ATP-synt_B"/>
    <property type="match status" value="1"/>
</dbReference>
<evidence type="ECO:0000256" key="18">
    <source>
        <dbReference type="SAM" id="MobiDB-lite"/>
    </source>
</evidence>
<dbReference type="NCBIfam" id="NF006612">
    <property type="entry name" value="PRK09174.1"/>
    <property type="match status" value="1"/>
</dbReference>
<dbReference type="GO" id="GO:0046933">
    <property type="term" value="F:proton-transporting ATP synthase activity, rotational mechanism"/>
    <property type="evidence" value="ECO:0007669"/>
    <property type="project" value="UniProtKB-UniRule"/>
</dbReference>
<evidence type="ECO:0000256" key="14">
    <source>
        <dbReference type="ARBA" id="ARBA00025830"/>
    </source>
</evidence>
<evidence type="ECO:0000256" key="3">
    <source>
        <dbReference type="ARBA" id="ARBA00022448"/>
    </source>
</evidence>
<keyword evidence="20" id="KW-1185">Reference proteome</keyword>
<dbReference type="EMBL" id="JALDYZ010000002">
    <property type="protein sequence ID" value="MDI7921656.1"/>
    <property type="molecule type" value="Genomic_DNA"/>
</dbReference>
<evidence type="ECO:0000313" key="20">
    <source>
        <dbReference type="Proteomes" id="UP001161580"/>
    </source>
</evidence>
<accession>A0AAE3U0S9</accession>
<dbReference type="HAMAP" id="MF_01398">
    <property type="entry name" value="ATP_synth_b_bprime"/>
    <property type="match status" value="1"/>
</dbReference>
<evidence type="ECO:0000256" key="4">
    <source>
        <dbReference type="ARBA" id="ARBA00022475"/>
    </source>
</evidence>
<comment type="similarity">
    <text evidence="2 15 16">Belongs to the ATPase B chain family.</text>
</comment>
<sequence length="215" mass="22095">MFVTPAHAESTPAGTAEAGHGTEAETHGAPAVGETHTETGVAHDAGHETGVFPPFDQTTFASQLLWLAITFGIFYIVMQKVIVPRIGGILENRHDRIAQDLDEAGRLKSEADAAIETYEKELAAARAKANTIAGTARDAAKAKADADRAAVEAELAQKLAAAEARIGEIKAKAFADVGAIAEETATAIVDQLIGGPAAKADVATAVASASAKQEG</sequence>
<evidence type="ECO:0000256" key="2">
    <source>
        <dbReference type="ARBA" id="ARBA00005513"/>
    </source>
</evidence>
<comment type="function">
    <text evidence="13">Component of the F(0) channel, it forms part of the peripheral stalk, linking F(1) to F(0). The b'-subunit is a diverged and duplicated form of b found in plants and photosynthetic bacteria.</text>
</comment>
<feature type="region of interest" description="Disordered" evidence="18">
    <location>
        <begin position="1"/>
        <end position="28"/>
    </location>
</feature>
<evidence type="ECO:0000256" key="11">
    <source>
        <dbReference type="ARBA" id="ARBA00023310"/>
    </source>
</evidence>
<evidence type="ECO:0000256" key="13">
    <source>
        <dbReference type="ARBA" id="ARBA00025614"/>
    </source>
</evidence>
<feature type="transmembrane region" description="Helical" evidence="15">
    <location>
        <begin position="60"/>
        <end position="78"/>
    </location>
</feature>
<dbReference type="RefSeq" id="WP_311785814.1">
    <property type="nucleotide sequence ID" value="NZ_JALDYY010000002.1"/>
</dbReference>
<name>A0AAE3U0S9_9HYPH</name>
<evidence type="ECO:0000256" key="5">
    <source>
        <dbReference type="ARBA" id="ARBA00022547"/>
    </source>
</evidence>
<dbReference type="CDD" id="cd06503">
    <property type="entry name" value="ATP-synt_Fo_b"/>
    <property type="match status" value="1"/>
</dbReference>
<keyword evidence="8 15" id="KW-1133">Transmembrane helix</keyword>
<comment type="caution">
    <text evidence="19">The sequence shown here is derived from an EMBL/GenBank/DDBJ whole genome shotgun (WGS) entry which is preliminary data.</text>
</comment>
<reference evidence="19" key="1">
    <citation type="submission" date="2022-03" db="EMBL/GenBank/DDBJ databases">
        <title>Fererhizobium litorale gen. nov., sp. nov., isolated from sandy sediments of the Sea of Japan seashore.</title>
        <authorList>
            <person name="Romanenko L."/>
            <person name="Kurilenko V."/>
            <person name="Otstavnykh N."/>
            <person name="Svetashev V."/>
            <person name="Tekutyeva L."/>
            <person name="Isaeva M."/>
            <person name="Mikhailov V."/>
        </authorList>
    </citation>
    <scope>NUCLEOTIDE SEQUENCE</scope>
    <source>
        <strain evidence="19">KMM 9576</strain>
    </source>
</reference>
<keyword evidence="10 15" id="KW-0472">Membrane</keyword>
<evidence type="ECO:0000256" key="10">
    <source>
        <dbReference type="ARBA" id="ARBA00023136"/>
    </source>
</evidence>
<dbReference type="PANTHER" id="PTHR33445:SF1">
    <property type="entry name" value="ATP SYNTHASE SUBUNIT B"/>
    <property type="match status" value="1"/>
</dbReference>
<comment type="function">
    <text evidence="12 15">F(1)F(0) ATP synthase produces ATP from ADP in the presence of a proton or sodium gradient. F-type ATPases consist of two structural domains, F(1) containing the extramembraneous catalytic core and F(0) containing the membrane proton channel, linked together by a central stalk and a peripheral stalk. During catalysis, ATP synthesis in the catalytic domain of F(1) is coupled via a rotary mechanism of the central stalk subunits to proton translocation.</text>
</comment>
<dbReference type="InterPro" id="IPR002146">
    <property type="entry name" value="ATP_synth_b/b'su_bac/chlpt"/>
</dbReference>
<evidence type="ECO:0000256" key="8">
    <source>
        <dbReference type="ARBA" id="ARBA00022989"/>
    </source>
</evidence>
<keyword evidence="11 15" id="KW-0066">ATP synthesis</keyword>
<dbReference type="PANTHER" id="PTHR33445">
    <property type="entry name" value="ATP SYNTHASE SUBUNIT B', CHLOROPLASTIC"/>
    <property type="match status" value="1"/>
</dbReference>
<keyword evidence="7 15" id="KW-0375">Hydrogen ion transport</keyword>
<gene>
    <name evidence="15" type="primary">atpF</name>
    <name evidence="19" type="ORF">MRS75_06100</name>
</gene>
<keyword evidence="5 15" id="KW-0138">CF(0)</keyword>
<evidence type="ECO:0000256" key="12">
    <source>
        <dbReference type="ARBA" id="ARBA00025198"/>
    </source>
</evidence>
<dbReference type="GO" id="GO:0046961">
    <property type="term" value="F:proton-transporting ATPase activity, rotational mechanism"/>
    <property type="evidence" value="ECO:0007669"/>
    <property type="project" value="TreeGrafter"/>
</dbReference>
<keyword evidence="4 15" id="KW-1003">Cell membrane</keyword>
<evidence type="ECO:0000256" key="9">
    <source>
        <dbReference type="ARBA" id="ARBA00023065"/>
    </source>
</evidence>
<keyword evidence="17" id="KW-0175">Coiled coil</keyword>
<keyword evidence="9 15" id="KW-0406">Ion transport</keyword>
<feature type="coiled-coil region" evidence="17">
    <location>
        <begin position="101"/>
        <end position="128"/>
    </location>
</feature>
<dbReference type="GO" id="GO:0045259">
    <property type="term" value="C:proton-transporting ATP synthase complex"/>
    <property type="evidence" value="ECO:0007669"/>
    <property type="project" value="UniProtKB-KW"/>
</dbReference>
<comment type="subunit">
    <text evidence="14 15">F-type ATPases have 2 components, F(1) - the catalytic core - and F(0) - the membrane proton channel. F(1) has five subunits: alpha(3), beta(3), gamma(1), delta(1), epsilon(1). F(0) has three main subunits: a(1), b(2) and c(10-14). The alpha and beta chains form an alternating ring which encloses part of the gamma chain. F(1) is attached to F(0) by a central stalk formed by the gamma and epsilon chains, while a peripheral stalk is formed by the delta and b chains.</text>
</comment>
<evidence type="ECO:0000313" key="19">
    <source>
        <dbReference type="EMBL" id="MDI7921656.1"/>
    </source>
</evidence>
<protein>
    <recommendedName>
        <fullName evidence="15">ATP synthase subunit b</fullName>
    </recommendedName>
    <alternativeName>
        <fullName evidence="15">ATP synthase F(0) sector subunit b</fullName>
    </alternativeName>
    <alternativeName>
        <fullName evidence="15">ATPase subunit I</fullName>
    </alternativeName>
    <alternativeName>
        <fullName evidence="15">F-type ATPase subunit b</fullName>
        <shortName evidence="15">F-ATPase subunit b</shortName>
    </alternativeName>
</protein>
<evidence type="ECO:0000256" key="16">
    <source>
        <dbReference type="RuleBase" id="RU003848"/>
    </source>
</evidence>
<keyword evidence="6 15" id="KW-0812">Transmembrane</keyword>
<evidence type="ECO:0000256" key="7">
    <source>
        <dbReference type="ARBA" id="ARBA00022781"/>
    </source>
</evidence>
<organism evidence="19 20">
    <name type="scientific">Ferirhizobium litorale</name>
    <dbReference type="NCBI Taxonomy" id="2927786"/>
    <lineage>
        <taxon>Bacteria</taxon>
        <taxon>Pseudomonadati</taxon>
        <taxon>Pseudomonadota</taxon>
        <taxon>Alphaproteobacteria</taxon>
        <taxon>Hyphomicrobiales</taxon>
        <taxon>Rhizobiaceae</taxon>
        <taxon>Ferirhizobium</taxon>
    </lineage>
</organism>
<comment type="subcellular location">
    <subcellularLocation>
        <location evidence="1">Cell inner membrane</location>
        <topology evidence="1">Single-pass membrane protein</topology>
    </subcellularLocation>
    <subcellularLocation>
        <location evidence="15">Cell membrane</location>
        <topology evidence="15">Single-pass membrane protein</topology>
    </subcellularLocation>
</comment>
<evidence type="ECO:0000256" key="1">
    <source>
        <dbReference type="ARBA" id="ARBA00004377"/>
    </source>
</evidence>
<dbReference type="InterPro" id="IPR050059">
    <property type="entry name" value="ATP_synthase_B_chain"/>
</dbReference>
<keyword evidence="3 15" id="KW-0813">Transport</keyword>
<evidence type="ECO:0000256" key="6">
    <source>
        <dbReference type="ARBA" id="ARBA00022692"/>
    </source>
</evidence>